<keyword evidence="2" id="KW-1185">Reference proteome</keyword>
<proteinExistence type="predicted"/>
<dbReference type="Proteomes" id="UP001156238">
    <property type="component" value="Segment"/>
</dbReference>
<name>A0AA46TEC8_9VIRU</name>
<dbReference type="EMBL" id="OP548100">
    <property type="protein sequence ID" value="UYL65056.1"/>
    <property type="molecule type" value="Genomic_DNA"/>
</dbReference>
<sequence>MSEQTKIIEWDIEEGEVERKNLVDIAGNIIHIKSFHEETSEKYGKYIVIEAQEGEFYSFSQKLQRQTDDLAVLLTKAEIVRARVKVSNRQAYLTPP</sequence>
<reference evidence="1 2" key="1">
    <citation type="submission" date="2022-09" db="EMBL/GenBank/DDBJ databases">
        <title>Evolutionary Diversification of Methanotrophic Ca. Methanophagales (ANME-1) and Their Expansive Virome.</title>
        <authorList>
            <person name="Laso-Perez R."/>
            <person name="Wu F."/>
            <person name="Cremiere A."/>
            <person name="Speth D.R."/>
            <person name="Magyar J.S."/>
            <person name="Krupovic M."/>
            <person name="Orphan V."/>
        </authorList>
    </citation>
    <scope>NUCLEOTIDE SEQUENCE [LARGE SCALE GENOMIC DNA]</scope>
    <source>
        <strain evidence="1">PBV305</strain>
    </source>
</reference>
<gene>
    <name evidence="1" type="ORF">HJKPNNFO_00004</name>
</gene>
<organism evidence="1 2">
    <name type="scientific">Methanophagales virus PBV305</name>
    <dbReference type="NCBI Taxonomy" id="3071310"/>
    <lineage>
        <taxon>Viruses</taxon>
        <taxon>Varidnaviria</taxon>
        <taxon>Abadenavirae</taxon>
        <taxon>Produgelaviricota</taxon>
        <taxon>Belvinaviricetes</taxon>
        <taxon>Coyopavirales</taxon>
        <taxon>Chaacviridae</taxon>
        <taxon>Homochaacvirus</taxon>
        <taxon>Homochaacvirus californiense</taxon>
    </lineage>
</organism>
<evidence type="ECO:0000313" key="2">
    <source>
        <dbReference type="Proteomes" id="UP001156238"/>
    </source>
</evidence>
<accession>A0AA46TEC8</accession>
<protein>
    <submittedName>
        <fullName evidence="1">Uncharacterized protein</fullName>
    </submittedName>
</protein>
<evidence type="ECO:0000313" key="1">
    <source>
        <dbReference type="EMBL" id="UYL65056.1"/>
    </source>
</evidence>